<evidence type="ECO:0000259" key="5">
    <source>
        <dbReference type="PROSITE" id="PS50893"/>
    </source>
</evidence>
<dbReference type="PROSITE" id="PS50893">
    <property type="entry name" value="ABC_TRANSPORTER_2"/>
    <property type="match status" value="1"/>
</dbReference>
<keyword evidence="3" id="KW-0547">Nucleotide-binding</keyword>
<protein>
    <submittedName>
        <fullName evidence="6">ABC transporter ATP-binding protein</fullName>
    </submittedName>
</protein>
<dbReference type="InterPro" id="IPR003593">
    <property type="entry name" value="AAA+_ATPase"/>
</dbReference>
<dbReference type="AlphaFoldDB" id="A0A3E2VW80"/>
<evidence type="ECO:0000256" key="4">
    <source>
        <dbReference type="ARBA" id="ARBA00022840"/>
    </source>
</evidence>
<dbReference type="PANTHER" id="PTHR43335:SF4">
    <property type="entry name" value="ABC TRANSPORTER, ATP-BINDING PROTEIN"/>
    <property type="match status" value="1"/>
</dbReference>
<dbReference type="GO" id="GO:0005524">
    <property type="term" value="F:ATP binding"/>
    <property type="evidence" value="ECO:0007669"/>
    <property type="project" value="UniProtKB-KW"/>
</dbReference>
<evidence type="ECO:0000256" key="1">
    <source>
        <dbReference type="ARBA" id="ARBA00005417"/>
    </source>
</evidence>
<organism evidence="6 7">
    <name type="scientific">Clostridium innocuum</name>
    <dbReference type="NCBI Taxonomy" id="1522"/>
    <lineage>
        <taxon>Bacteria</taxon>
        <taxon>Bacillati</taxon>
        <taxon>Bacillota</taxon>
        <taxon>Clostridia</taxon>
        <taxon>Eubacteriales</taxon>
        <taxon>Clostridiaceae</taxon>
        <taxon>Clostridium</taxon>
    </lineage>
</organism>
<evidence type="ECO:0000256" key="2">
    <source>
        <dbReference type="ARBA" id="ARBA00022448"/>
    </source>
</evidence>
<evidence type="ECO:0000313" key="7">
    <source>
        <dbReference type="Proteomes" id="UP000260025"/>
    </source>
</evidence>
<gene>
    <name evidence="6" type="ORF">DXA38_10220</name>
</gene>
<dbReference type="OrthoDB" id="9809205at2"/>
<dbReference type="GO" id="GO:0016887">
    <property type="term" value="F:ATP hydrolysis activity"/>
    <property type="evidence" value="ECO:0007669"/>
    <property type="project" value="InterPro"/>
</dbReference>
<keyword evidence="2" id="KW-0813">Transport</keyword>
<dbReference type="Proteomes" id="UP000260025">
    <property type="component" value="Unassembled WGS sequence"/>
</dbReference>
<dbReference type="PROSITE" id="PS00211">
    <property type="entry name" value="ABC_TRANSPORTER_1"/>
    <property type="match status" value="1"/>
</dbReference>
<evidence type="ECO:0000313" key="6">
    <source>
        <dbReference type="EMBL" id="RGC15520.1"/>
    </source>
</evidence>
<comment type="similarity">
    <text evidence="1">Belongs to the ABC transporter superfamily.</text>
</comment>
<accession>A0A3E2VW80</accession>
<keyword evidence="4 6" id="KW-0067">ATP-binding</keyword>
<comment type="caution">
    <text evidence="6">The sequence shown here is derived from an EMBL/GenBank/DDBJ whole genome shotgun (WGS) entry which is preliminary data.</text>
</comment>
<dbReference type="InterPro" id="IPR003439">
    <property type="entry name" value="ABC_transporter-like_ATP-bd"/>
</dbReference>
<evidence type="ECO:0000256" key="3">
    <source>
        <dbReference type="ARBA" id="ARBA00022741"/>
    </source>
</evidence>
<dbReference type="Gene3D" id="3.40.50.300">
    <property type="entry name" value="P-loop containing nucleotide triphosphate hydrolases"/>
    <property type="match status" value="1"/>
</dbReference>
<dbReference type="SMART" id="SM00382">
    <property type="entry name" value="AAA"/>
    <property type="match status" value="1"/>
</dbReference>
<dbReference type="EMBL" id="QVEV01000013">
    <property type="protein sequence ID" value="RGC15520.1"/>
    <property type="molecule type" value="Genomic_DNA"/>
</dbReference>
<dbReference type="SUPFAM" id="SSF52540">
    <property type="entry name" value="P-loop containing nucleoside triphosphate hydrolases"/>
    <property type="match status" value="1"/>
</dbReference>
<name>A0A3E2VW80_CLOIN</name>
<dbReference type="InterPro" id="IPR027417">
    <property type="entry name" value="P-loop_NTPase"/>
</dbReference>
<feature type="domain" description="ABC transporter" evidence="5">
    <location>
        <begin position="21"/>
        <end position="248"/>
    </location>
</feature>
<dbReference type="Pfam" id="PF00005">
    <property type="entry name" value="ABC_tran"/>
    <property type="match status" value="1"/>
</dbReference>
<dbReference type="InterPro" id="IPR017871">
    <property type="entry name" value="ABC_transporter-like_CS"/>
</dbReference>
<sequence>MNHHIYMLQKERWSCRMHSLVEVQHVTKYYDKAKVLDDVSFTVGEREIIGLIGPNGAGKSTLMKCMNSLVFFQEGDILIEGFSIKHDREKALQVQSSLIENPGMYLDMTGEQNLKFFARLRKTDAVQLARVKEFTGLKEALKKPCGQYSLGMKQRLGLGIALLAKPRFLILDEPMNGLDPDGVMLLRENLKKLVEEQAMSILISSHQLGEIEKIATRILCIDKGKMITTQDSLLNRRQYVLETEQLEKLSTLSELQRTAETYQLLNATHMMVEFVSSDGLQKLLSAAHDAGILITDVQQRVINMEEFYQQVFRRTT</sequence>
<proteinExistence type="inferred from homology"/>
<dbReference type="PANTHER" id="PTHR43335">
    <property type="entry name" value="ABC TRANSPORTER, ATP-BINDING PROTEIN"/>
    <property type="match status" value="1"/>
</dbReference>
<reference evidence="6 7" key="1">
    <citation type="submission" date="2018-08" db="EMBL/GenBank/DDBJ databases">
        <title>A genome reference for cultivated species of the human gut microbiota.</title>
        <authorList>
            <person name="Zou Y."/>
            <person name="Xue W."/>
            <person name="Luo G."/>
        </authorList>
    </citation>
    <scope>NUCLEOTIDE SEQUENCE [LARGE SCALE GENOMIC DNA]</scope>
    <source>
        <strain evidence="6 7">OF01-2LB</strain>
    </source>
</reference>